<evidence type="ECO:0000313" key="3">
    <source>
        <dbReference type="Proteomes" id="UP001645038"/>
    </source>
</evidence>
<evidence type="ECO:0000256" key="1">
    <source>
        <dbReference type="SAM" id="Phobius"/>
    </source>
</evidence>
<dbReference type="RefSeq" id="WP_192539791.1">
    <property type="nucleotide sequence ID" value="NZ_RRZB01000081.1"/>
</dbReference>
<reference evidence="2 3" key="1">
    <citation type="submission" date="2020-07" db="EMBL/GenBank/DDBJ databases">
        <title>Halophilic bacteria isolated from french cheeses.</title>
        <authorList>
            <person name="Kothe C.I."/>
            <person name="Farah-Kraiem B."/>
            <person name="Renault P."/>
            <person name="Dridi B."/>
        </authorList>
    </citation>
    <scope>NUCLEOTIDE SEQUENCE [LARGE SCALE GENOMIC DNA]</scope>
    <source>
        <strain evidence="2 3">FME20</strain>
    </source>
</reference>
<dbReference type="Proteomes" id="UP001645038">
    <property type="component" value="Unassembled WGS sequence"/>
</dbReference>
<keyword evidence="1" id="KW-0472">Membrane</keyword>
<keyword evidence="3" id="KW-1185">Reference proteome</keyword>
<comment type="caution">
    <text evidence="2">The sequence shown here is derived from an EMBL/GenBank/DDBJ whole genome shotgun (WGS) entry which is preliminary data.</text>
</comment>
<feature type="transmembrane region" description="Helical" evidence="1">
    <location>
        <begin position="12"/>
        <end position="30"/>
    </location>
</feature>
<keyword evidence="1" id="KW-1133">Transmembrane helix</keyword>
<organism evidence="2 3">
    <name type="scientific">Halomonas colorata</name>
    <dbReference type="NCBI Taxonomy" id="2742615"/>
    <lineage>
        <taxon>Bacteria</taxon>
        <taxon>Pseudomonadati</taxon>
        <taxon>Pseudomonadota</taxon>
        <taxon>Gammaproteobacteria</taxon>
        <taxon>Oceanospirillales</taxon>
        <taxon>Halomonadaceae</taxon>
        <taxon>Halomonas</taxon>
    </lineage>
</organism>
<keyword evidence="1" id="KW-0812">Transmembrane</keyword>
<proteinExistence type="predicted"/>
<gene>
    <name evidence="2" type="ORF">EI547_18245</name>
</gene>
<dbReference type="EMBL" id="RRZB01000081">
    <property type="protein sequence ID" value="MBE0465367.1"/>
    <property type="molecule type" value="Genomic_DNA"/>
</dbReference>
<feature type="transmembrane region" description="Helical" evidence="1">
    <location>
        <begin position="147"/>
        <end position="164"/>
    </location>
</feature>
<sequence>MNRKACGKAINVFSSVGGLVVAWQAIRFAMGDIGNVTIPVFEWLANTTQPQGSVTPADATGLLSMTNFMQSIIWWIMGFSVWLIAATVVSGLGNVAARIATVGWQQYLTEQREAHEAARIAAERQALKDRRRELRRKVLEAREPRRGSSGILPFVLGVLFGSFFL</sequence>
<accession>A0ABR9G379</accession>
<name>A0ABR9G379_9GAMM</name>
<feature type="transmembrane region" description="Helical" evidence="1">
    <location>
        <begin position="72"/>
        <end position="97"/>
    </location>
</feature>
<protein>
    <submittedName>
        <fullName evidence="2">Uncharacterized protein</fullName>
    </submittedName>
</protein>
<evidence type="ECO:0000313" key="2">
    <source>
        <dbReference type="EMBL" id="MBE0465367.1"/>
    </source>
</evidence>